<keyword evidence="2 6" id="KW-0812">Transmembrane</keyword>
<evidence type="ECO:0000256" key="1">
    <source>
        <dbReference type="ARBA" id="ARBA00004141"/>
    </source>
</evidence>
<evidence type="ECO:0000256" key="4">
    <source>
        <dbReference type="ARBA" id="ARBA00022989"/>
    </source>
</evidence>
<feature type="domain" description="Cytochrome c assembly protein" evidence="7">
    <location>
        <begin position="214"/>
        <end position="368"/>
    </location>
</feature>
<dbReference type="PANTHER" id="PTHR30071:SF1">
    <property type="entry name" value="CYTOCHROME B_B6 PROTEIN-RELATED"/>
    <property type="match status" value="1"/>
</dbReference>
<keyword evidence="4 6" id="KW-1133">Transmembrane helix</keyword>
<dbReference type="InterPro" id="IPR045062">
    <property type="entry name" value="Cyt_c_biogenesis_CcsA/CcmC"/>
</dbReference>
<evidence type="ECO:0000259" key="8">
    <source>
        <dbReference type="Pfam" id="PF05140"/>
    </source>
</evidence>
<feature type="transmembrane region" description="Helical" evidence="6">
    <location>
        <begin position="255"/>
        <end position="279"/>
    </location>
</feature>
<evidence type="ECO:0000259" key="7">
    <source>
        <dbReference type="Pfam" id="PF01578"/>
    </source>
</evidence>
<name>A0A5J4RRS4_9ZZZZ</name>
<feature type="transmembrane region" description="Helical" evidence="6">
    <location>
        <begin position="354"/>
        <end position="374"/>
    </location>
</feature>
<dbReference type="GO" id="GO:0017004">
    <property type="term" value="P:cytochrome complex assembly"/>
    <property type="evidence" value="ECO:0007669"/>
    <property type="project" value="UniProtKB-KW"/>
</dbReference>
<dbReference type="AlphaFoldDB" id="A0A5J4RRS4"/>
<organism evidence="9">
    <name type="scientific">termite gut metagenome</name>
    <dbReference type="NCBI Taxonomy" id="433724"/>
    <lineage>
        <taxon>unclassified sequences</taxon>
        <taxon>metagenomes</taxon>
        <taxon>organismal metagenomes</taxon>
    </lineage>
</organism>
<dbReference type="GO" id="GO:0005886">
    <property type="term" value="C:plasma membrane"/>
    <property type="evidence" value="ECO:0007669"/>
    <property type="project" value="TreeGrafter"/>
</dbReference>
<dbReference type="Pfam" id="PF01578">
    <property type="entry name" value="Cytochrom_C_asm"/>
    <property type="match status" value="1"/>
</dbReference>
<keyword evidence="3" id="KW-0201">Cytochrome c-type biogenesis</keyword>
<dbReference type="InterPro" id="IPR002541">
    <property type="entry name" value="Cyt_c_assembly"/>
</dbReference>
<comment type="caution">
    <text evidence="9">The sequence shown here is derived from an EMBL/GenBank/DDBJ whole genome shotgun (WGS) entry which is preliminary data.</text>
</comment>
<evidence type="ECO:0000256" key="5">
    <source>
        <dbReference type="ARBA" id="ARBA00023136"/>
    </source>
</evidence>
<keyword evidence="5 6" id="KW-0472">Membrane</keyword>
<evidence type="ECO:0000313" key="9">
    <source>
        <dbReference type="EMBL" id="KAA6335790.1"/>
    </source>
</evidence>
<proteinExistence type="predicted"/>
<evidence type="ECO:0000256" key="2">
    <source>
        <dbReference type="ARBA" id="ARBA00022692"/>
    </source>
</evidence>
<feature type="transmembrane region" description="Helical" evidence="6">
    <location>
        <begin position="74"/>
        <end position="94"/>
    </location>
</feature>
<feature type="domain" description="ResB-like" evidence="8">
    <location>
        <begin position="69"/>
        <end position="180"/>
    </location>
</feature>
<dbReference type="InterPro" id="IPR007816">
    <property type="entry name" value="ResB-like_domain"/>
</dbReference>
<evidence type="ECO:0000256" key="6">
    <source>
        <dbReference type="SAM" id="Phobius"/>
    </source>
</evidence>
<accession>A0A5J4RRS4</accession>
<dbReference type="EMBL" id="SNRY01000858">
    <property type="protein sequence ID" value="KAA6335790.1"/>
    <property type="molecule type" value="Genomic_DNA"/>
</dbReference>
<dbReference type="PANTHER" id="PTHR30071">
    <property type="entry name" value="HEME EXPORTER PROTEIN C"/>
    <property type="match status" value="1"/>
</dbReference>
<feature type="transmembrane region" description="Helical" evidence="6">
    <location>
        <begin position="325"/>
        <end position="345"/>
    </location>
</feature>
<feature type="transmembrane region" description="Helical" evidence="6">
    <location>
        <begin position="192"/>
        <end position="212"/>
    </location>
</feature>
<feature type="transmembrane region" description="Helical" evidence="6">
    <location>
        <begin position="291"/>
        <end position="313"/>
    </location>
</feature>
<comment type="subcellular location">
    <subcellularLocation>
        <location evidence="1">Membrane</location>
        <topology evidence="1">Multi-pass membrane protein</topology>
    </subcellularLocation>
</comment>
<feature type="transmembrane region" description="Helical" evidence="6">
    <location>
        <begin position="44"/>
        <end position="62"/>
    </location>
</feature>
<gene>
    <name evidence="9" type="ORF">EZS27_016001</name>
</gene>
<sequence>MAKVDTLRRYAFGALIAILVVLASATIVEKIFGKEVVSAYVYGSWWFVELWGILAIAAIAYIICRALYRQKAAFLLHCALCIILLGAFVTFLTAERGYIHLRQGETLNTYISENNTAELPLPFDIKLVLFDIVYHPETDAPTDYISFLKVGEEMCKISMNKIYSFQGYRLYQMSYDPDEMGSTLMVNYDPQGIAITYTGYVLLALAMIWLLWLRIGWRGMLYTAIPTAILWYYISQMKPMTPILRSPMLAAHVSVIMVSYGLLVFIAVTAAISLCSHRLSERFYRLNSKLLYPALFLLAAGIFIGAVWANISWGRYWGWDAKETWALITMLVYALPLHKSSLALFRNPVGFHRYCLIACLTVAMTFVGVTYFLGGIHSYV</sequence>
<protein>
    <submittedName>
        <fullName evidence="9">Cytochrome c biogenesis protein CcsA</fullName>
    </submittedName>
</protein>
<reference evidence="9" key="1">
    <citation type="submission" date="2019-03" db="EMBL/GenBank/DDBJ databases">
        <title>Single cell metagenomics reveals metabolic interactions within the superorganism composed of flagellate Streblomastix strix and complex community of Bacteroidetes bacteria on its surface.</title>
        <authorList>
            <person name="Treitli S.C."/>
            <person name="Kolisko M."/>
            <person name="Husnik F."/>
            <person name="Keeling P."/>
            <person name="Hampl V."/>
        </authorList>
    </citation>
    <scope>NUCLEOTIDE SEQUENCE</scope>
    <source>
        <strain evidence="9">STM</strain>
    </source>
</reference>
<feature type="transmembrane region" description="Helical" evidence="6">
    <location>
        <begin position="219"/>
        <end position="235"/>
    </location>
</feature>
<dbReference type="GO" id="GO:0020037">
    <property type="term" value="F:heme binding"/>
    <property type="evidence" value="ECO:0007669"/>
    <property type="project" value="InterPro"/>
</dbReference>
<evidence type="ECO:0000256" key="3">
    <source>
        <dbReference type="ARBA" id="ARBA00022748"/>
    </source>
</evidence>
<feature type="transmembrane region" description="Helical" evidence="6">
    <location>
        <begin position="12"/>
        <end position="32"/>
    </location>
</feature>
<dbReference type="Pfam" id="PF05140">
    <property type="entry name" value="ResB"/>
    <property type="match status" value="1"/>
</dbReference>